<keyword evidence="5" id="KW-1185">Reference proteome</keyword>
<sequence>MVEIFFFNKRTIRYWRINNNSIIVDIEKQVTIVEQATKLTLNNPLQSVDTHIRTIQSLQQQQQQQQIKNKLEKIMFARE</sequence>
<evidence type="ECO:0000313" key="5">
    <source>
        <dbReference type="Proteomes" id="UP000054805"/>
    </source>
</evidence>
<evidence type="ECO:0000313" key="3">
    <source>
        <dbReference type="EMBL" id="KRZ45993.1"/>
    </source>
</evidence>
<proteinExistence type="predicted"/>
<evidence type="ECO:0000313" key="1">
    <source>
        <dbReference type="EMBL" id="KRY78590.1"/>
    </source>
</evidence>
<dbReference type="EMBL" id="JYDV01000001">
    <property type="protein sequence ID" value="KRZ45993.1"/>
    <property type="molecule type" value="Genomic_DNA"/>
</dbReference>
<gene>
    <name evidence="1" type="ORF">T4A_1938</name>
    <name evidence="2" type="ORF">T4B_14027</name>
    <name evidence="3" type="ORF">T4C_4519</name>
</gene>
<comment type="caution">
    <text evidence="2">The sequence shown here is derived from an EMBL/GenBank/DDBJ whole genome shotgun (WGS) entry which is preliminary data.</text>
</comment>
<dbReference type="AlphaFoldDB" id="A0A0V1JAP0"/>
<evidence type="ECO:0000313" key="4">
    <source>
        <dbReference type="Proteomes" id="UP000054632"/>
    </source>
</evidence>
<name>A0A0V1JAP0_TRIPS</name>
<dbReference type="EMBL" id="JYDS01000019">
    <property type="protein sequence ID" value="KRZ32032.1"/>
    <property type="molecule type" value="Genomic_DNA"/>
</dbReference>
<evidence type="ECO:0000313" key="2">
    <source>
        <dbReference type="EMBL" id="KRZ32032.1"/>
    </source>
</evidence>
<dbReference type="Proteomes" id="UP000054826">
    <property type="component" value="Unassembled WGS sequence"/>
</dbReference>
<accession>A0A0V1JAP0</accession>
<organism evidence="2 5">
    <name type="scientific">Trichinella pseudospiralis</name>
    <name type="common">Parasitic roundworm</name>
    <dbReference type="NCBI Taxonomy" id="6337"/>
    <lineage>
        <taxon>Eukaryota</taxon>
        <taxon>Metazoa</taxon>
        <taxon>Ecdysozoa</taxon>
        <taxon>Nematoda</taxon>
        <taxon>Enoplea</taxon>
        <taxon>Dorylaimia</taxon>
        <taxon>Trichinellida</taxon>
        <taxon>Trichinellidae</taxon>
        <taxon>Trichinella</taxon>
    </lineage>
</organism>
<reference evidence="4 5" key="1">
    <citation type="submission" date="2015-01" db="EMBL/GenBank/DDBJ databases">
        <title>Evolution of Trichinella species and genotypes.</title>
        <authorList>
            <person name="Korhonen P.K."/>
            <person name="Edoardo P."/>
            <person name="Giuseppe L.R."/>
            <person name="Gasser R.B."/>
        </authorList>
    </citation>
    <scope>NUCLEOTIDE SEQUENCE [LARGE SCALE GENOMIC DNA]</scope>
    <source>
        <strain evidence="1">ISS13</strain>
        <strain evidence="3">ISS176</strain>
        <strain evidence="2">ISS588</strain>
    </source>
</reference>
<dbReference type="Proteomes" id="UP000054632">
    <property type="component" value="Unassembled WGS sequence"/>
</dbReference>
<dbReference type="Proteomes" id="UP000054805">
    <property type="component" value="Unassembled WGS sequence"/>
</dbReference>
<dbReference type="EMBL" id="JYDR01000003">
    <property type="protein sequence ID" value="KRY78590.1"/>
    <property type="molecule type" value="Genomic_DNA"/>
</dbReference>
<protein>
    <submittedName>
        <fullName evidence="2">Uncharacterized protein</fullName>
    </submittedName>
</protein>